<dbReference type="SUPFAM" id="SSF160935">
    <property type="entry name" value="VPA0735-like"/>
    <property type="match status" value="1"/>
</dbReference>
<name>A0ABU0FJ48_9HYPH</name>
<comment type="caution">
    <text evidence="2">The sequence shown here is derived from an EMBL/GenBank/DDBJ whole genome shotgun (WGS) entry which is preliminary data.</text>
</comment>
<protein>
    <recommendedName>
        <fullName evidence="1">DUF1214 domain-containing protein</fullName>
    </recommendedName>
</protein>
<accession>A0ABU0FJ48</accession>
<feature type="domain" description="DUF1214" evidence="1">
    <location>
        <begin position="74"/>
        <end position="171"/>
    </location>
</feature>
<dbReference type="PIRSF" id="PIRSF009471">
    <property type="entry name" value="UCP009471"/>
    <property type="match status" value="1"/>
</dbReference>
<dbReference type="PANTHER" id="PTHR36509:SF2">
    <property type="entry name" value="BLL3101 PROTEIN"/>
    <property type="match status" value="1"/>
</dbReference>
<evidence type="ECO:0000259" key="1">
    <source>
        <dbReference type="Pfam" id="PF06742"/>
    </source>
</evidence>
<gene>
    <name evidence="2" type="ORF">J3R73_004343</name>
</gene>
<dbReference type="Proteomes" id="UP001237448">
    <property type="component" value="Unassembled WGS sequence"/>
</dbReference>
<dbReference type="Gene3D" id="2.60.120.600">
    <property type="entry name" value="Domain of unknown function DUF1214, C-terminal domain"/>
    <property type="match status" value="1"/>
</dbReference>
<keyword evidence="3" id="KW-1185">Reference proteome</keyword>
<dbReference type="EMBL" id="JAUSVK010000001">
    <property type="protein sequence ID" value="MDQ0394551.1"/>
    <property type="molecule type" value="Genomic_DNA"/>
</dbReference>
<dbReference type="PANTHER" id="PTHR36509">
    <property type="entry name" value="BLL3101 PROTEIN"/>
    <property type="match status" value="1"/>
</dbReference>
<dbReference type="InterPro" id="IPR037049">
    <property type="entry name" value="DUF1214_C_sf"/>
</dbReference>
<sequence>MISLRDLAGLVWALIVAAALGLGLTWWTTSERFRPGSLRIGSWTAWPLPDPQDADRYIRARIARSGDLPLGPGEGLAFTALADSDGVPLDGRCRYRIVPILPPARWWTLAIYDGAGRTIANPSARHGFISSAVLRGPGGVAAVTVAPDVQPGNWLPSAPGPFRLVLRLYDSPISGGWALSERSERVNVSMPEIRRDECLS</sequence>
<dbReference type="RefSeq" id="WP_307431839.1">
    <property type="nucleotide sequence ID" value="NZ_JAUSVK010000001.1"/>
</dbReference>
<dbReference type="Pfam" id="PF06742">
    <property type="entry name" value="DUF1214"/>
    <property type="match status" value="1"/>
</dbReference>
<proteinExistence type="predicted"/>
<dbReference type="InterPro" id="IPR012038">
    <property type="entry name" value="UCP009471"/>
</dbReference>
<dbReference type="InterPro" id="IPR010621">
    <property type="entry name" value="DUF1214"/>
</dbReference>
<evidence type="ECO:0000313" key="3">
    <source>
        <dbReference type="Proteomes" id="UP001237448"/>
    </source>
</evidence>
<organism evidence="2 3">
    <name type="scientific">Labrys monachus</name>
    <dbReference type="NCBI Taxonomy" id="217067"/>
    <lineage>
        <taxon>Bacteria</taxon>
        <taxon>Pseudomonadati</taxon>
        <taxon>Pseudomonadota</taxon>
        <taxon>Alphaproteobacteria</taxon>
        <taxon>Hyphomicrobiales</taxon>
        <taxon>Xanthobacteraceae</taxon>
        <taxon>Labrys</taxon>
    </lineage>
</organism>
<evidence type="ECO:0000313" key="2">
    <source>
        <dbReference type="EMBL" id="MDQ0394551.1"/>
    </source>
</evidence>
<reference evidence="2 3" key="1">
    <citation type="submission" date="2023-07" db="EMBL/GenBank/DDBJ databases">
        <title>Genomic Encyclopedia of Type Strains, Phase IV (KMG-IV): sequencing the most valuable type-strain genomes for metagenomic binning, comparative biology and taxonomic classification.</title>
        <authorList>
            <person name="Goeker M."/>
        </authorList>
    </citation>
    <scope>NUCLEOTIDE SEQUENCE [LARGE SCALE GENOMIC DNA]</scope>
    <source>
        <strain evidence="2 3">DSM 5896</strain>
    </source>
</reference>